<dbReference type="EMBL" id="CP016094">
    <property type="protein sequence ID" value="AOS44809.1"/>
    <property type="molecule type" value="Genomic_DNA"/>
</dbReference>
<dbReference type="Proteomes" id="UP000095228">
    <property type="component" value="Chromosome"/>
</dbReference>
<dbReference type="RefSeq" id="WP_157772359.1">
    <property type="nucleotide sequence ID" value="NZ_CP016094.1"/>
</dbReference>
<dbReference type="OrthoDB" id="195291at2"/>
<evidence type="ECO:0000256" key="1">
    <source>
        <dbReference type="SAM" id="SignalP"/>
    </source>
</evidence>
<gene>
    <name evidence="2" type="ORF">Verru16b_01878</name>
</gene>
<feature type="signal peptide" evidence="1">
    <location>
        <begin position="1"/>
        <end position="27"/>
    </location>
</feature>
<evidence type="ECO:0000313" key="3">
    <source>
        <dbReference type="Proteomes" id="UP000095228"/>
    </source>
</evidence>
<proteinExistence type="predicted"/>
<organism evidence="2 3">
    <name type="scientific">Lacunisphaera limnophila</name>
    <dbReference type="NCBI Taxonomy" id="1838286"/>
    <lineage>
        <taxon>Bacteria</taxon>
        <taxon>Pseudomonadati</taxon>
        <taxon>Verrucomicrobiota</taxon>
        <taxon>Opitutia</taxon>
        <taxon>Opitutales</taxon>
        <taxon>Opitutaceae</taxon>
        <taxon>Lacunisphaera</taxon>
    </lineage>
</organism>
<protein>
    <submittedName>
        <fullName evidence="2">Uncharacterized protein</fullName>
    </submittedName>
</protein>
<feature type="chain" id="PRO_5009105246" evidence="1">
    <location>
        <begin position="28"/>
        <end position="164"/>
    </location>
</feature>
<dbReference type="AlphaFoldDB" id="A0A1D8AV90"/>
<name>A0A1D8AV90_9BACT</name>
<accession>A0A1D8AV90</accession>
<keyword evidence="3" id="KW-1185">Reference proteome</keyword>
<dbReference type="KEGG" id="obg:Verru16b_01878"/>
<keyword evidence="1" id="KW-0732">Signal</keyword>
<evidence type="ECO:0000313" key="2">
    <source>
        <dbReference type="EMBL" id="AOS44809.1"/>
    </source>
</evidence>
<sequence length="164" mass="17810">MKNSPVLTRFIRGGLLFLLLGLSAATAAELTFVRVYTGWRDAASFKRISEYFTGRENTGGEAVLRTHADQRAGFYFLVRVTNPAAARTVTARLGLISAATAQPVTHTFTTPLKAGDTVFHLGLTGPDWPDAKAGPVAWKLDLTDDTGRVLATEQSYLWEKPATP</sequence>
<reference evidence="2 3" key="1">
    <citation type="submission" date="2016-06" db="EMBL/GenBank/DDBJ databases">
        <title>Three novel species with peptidoglycan cell walls form the new genus Lacunisphaera gen. nov. in the family Opitutaceae of the verrucomicrobial subdivision 4.</title>
        <authorList>
            <person name="Rast P."/>
            <person name="Gloeckner I."/>
            <person name="Jogler M."/>
            <person name="Boedeker C."/>
            <person name="Jeske O."/>
            <person name="Wiegand S."/>
            <person name="Reinhardt R."/>
            <person name="Schumann P."/>
            <person name="Rohde M."/>
            <person name="Spring S."/>
            <person name="Gloeckner F.O."/>
            <person name="Jogler C."/>
        </authorList>
    </citation>
    <scope>NUCLEOTIDE SEQUENCE [LARGE SCALE GENOMIC DNA]</scope>
    <source>
        <strain evidence="2 3">IG16b</strain>
    </source>
</reference>
<dbReference type="STRING" id="1838286.Verru16b_01878"/>